<sequence>MNRSNAFLIVLVLCFNSMLCLKTAAQAVRRIPPEGIIINDNDRDELGVGLLQLGKAIDSLKQRKDPFINSLLPDVIIYFKAVDYALKYQEFFAAKDVISGKKLLQEGLERAAALKDKKAPWTTQKGEVVRGYISKIDGSVQPYGVTVPDNYEANGPAFDLSLWFHGRGENLSEVNFIADGKGFTGSMPSMKNTIMLYPYGRYCNAFKFAGEVDVLEALADVEKKYKINKNGLFDRGFSMGGAAAWQFAVHYQDMWLAANPGAGFSETFDFMLKYGHEELHPTGYEKTLWHLYDCTDYASNLSNLPLYAYNGDKDPQQQAADIMEVAMKKEGLKLNRIWGKDMGHGYTKAAAKTVDSLLAIDQAKGKNPPPAEIHFTTYTLKYNSLYWLRLDALSQHWNKARVDGNIKGNTITLKTENVAAISLINQQLPESFKNNRSFDLKIDDETLKINAFKDAELSFHVEHGKWIQGPAIAKLAKRHNLQGPIDDAFMSAFIVVKPSGTSSNALFDKWSKAEMNRFIEQWRAQFRGDAIVKMDTAITTEDMKSNLIVFGDKQSNKFLAKFKEYDLPFIINNTEIILNKQYKYPAKDHALAMIYPNPLNKEHYIVLNSGFTFREDAYLNNSKQIPMLPDWAIIDLNTPPDAVHPGKVVSAGFFGEHWEWQGPTE</sequence>
<dbReference type="Proteomes" id="UP000318733">
    <property type="component" value="Unassembled WGS sequence"/>
</dbReference>
<dbReference type="AlphaFoldDB" id="A0A556MTZ4"/>
<name>A0A556MTZ4_9SPHI</name>
<keyword evidence="1" id="KW-0732">Signal</keyword>
<dbReference type="InterPro" id="IPR050955">
    <property type="entry name" value="Plant_Biomass_Hydrol_Est"/>
</dbReference>
<evidence type="ECO:0000313" key="3">
    <source>
        <dbReference type="Proteomes" id="UP000318733"/>
    </source>
</evidence>
<keyword evidence="3" id="KW-1185">Reference proteome</keyword>
<evidence type="ECO:0000256" key="1">
    <source>
        <dbReference type="ARBA" id="ARBA00022729"/>
    </source>
</evidence>
<accession>A0A556MTZ4</accession>
<dbReference type="Gene3D" id="3.40.50.1820">
    <property type="entry name" value="alpha/beta hydrolase"/>
    <property type="match status" value="1"/>
</dbReference>
<dbReference type="OrthoDB" id="9764953at2"/>
<proteinExistence type="predicted"/>
<dbReference type="PANTHER" id="PTHR43037">
    <property type="entry name" value="UNNAMED PRODUCT-RELATED"/>
    <property type="match status" value="1"/>
</dbReference>
<evidence type="ECO:0000313" key="2">
    <source>
        <dbReference type="EMBL" id="TSJ43424.1"/>
    </source>
</evidence>
<protein>
    <recommendedName>
        <fullName evidence="4">Prolyl oligopeptidase family serine peptidase</fullName>
    </recommendedName>
</protein>
<dbReference type="RefSeq" id="WP_144246989.1">
    <property type="nucleotide sequence ID" value="NZ_VLPK01000001.1"/>
</dbReference>
<dbReference type="InterPro" id="IPR029058">
    <property type="entry name" value="AB_hydrolase_fold"/>
</dbReference>
<evidence type="ECO:0008006" key="4">
    <source>
        <dbReference type="Google" id="ProtNLM"/>
    </source>
</evidence>
<organism evidence="2 3">
    <name type="scientific">Mucilaginibacter corticis</name>
    <dbReference type="NCBI Taxonomy" id="2597670"/>
    <lineage>
        <taxon>Bacteria</taxon>
        <taxon>Pseudomonadati</taxon>
        <taxon>Bacteroidota</taxon>
        <taxon>Sphingobacteriia</taxon>
        <taxon>Sphingobacteriales</taxon>
        <taxon>Sphingobacteriaceae</taxon>
        <taxon>Mucilaginibacter</taxon>
    </lineage>
</organism>
<comment type="caution">
    <text evidence="2">The sequence shown here is derived from an EMBL/GenBank/DDBJ whole genome shotgun (WGS) entry which is preliminary data.</text>
</comment>
<dbReference type="PANTHER" id="PTHR43037:SF1">
    <property type="entry name" value="BLL1128 PROTEIN"/>
    <property type="match status" value="1"/>
</dbReference>
<dbReference type="SUPFAM" id="SSF53474">
    <property type="entry name" value="alpha/beta-Hydrolases"/>
    <property type="match status" value="1"/>
</dbReference>
<gene>
    <name evidence="2" type="ORF">FO440_04320</name>
</gene>
<reference evidence="2 3" key="1">
    <citation type="submission" date="2019-07" db="EMBL/GenBank/DDBJ databases">
        <authorList>
            <person name="Huq M.A."/>
        </authorList>
    </citation>
    <scope>NUCLEOTIDE SEQUENCE [LARGE SCALE GENOMIC DNA]</scope>
    <source>
        <strain evidence="2 3">MAH-19</strain>
    </source>
</reference>
<dbReference type="EMBL" id="VLPK01000001">
    <property type="protein sequence ID" value="TSJ43424.1"/>
    <property type="molecule type" value="Genomic_DNA"/>
</dbReference>